<dbReference type="Proteomes" id="UP000317648">
    <property type="component" value="Chromosome"/>
</dbReference>
<keyword evidence="3" id="KW-1185">Reference proteome</keyword>
<dbReference type="EMBL" id="CP036433">
    <property type="protein sequence ID" value="QDU92620.1"/>
    <property type="molecule type" value="Genomic_DNA"/>
</dbReference>
<reference evidence="2 3" key="1">
    <citation type="submission" date="2019-02" db="EMBL/GenBank/DDBJ databases">
        <title>Deep-cultivation of Planctomycetes and their phenomic and genomic characterization uncovers novel biology.</title>
        <authorList>
            <person name="Wiegand S."/>
            <person name="Jogler M."/>
            <person name="Boedeker C."/>
            <person name="Pinto D."/>
            <person name="Vollmers J."/>
            <person name="Rivas-Marin E."/>
            <person name="Kohn T."/>
            <person name="Peeters S.H."/>
            <person name="Heuer A."/>
            <person name="Rast P."/>
            <person name="Oberbeckmann S."/>
            <person name="Bunk B."/>
            <person name="Jeske O."/>
            <person name="Meyerdierks A."/>
            <person name="Storesund J.E."/>
            <person name="Kallscheuer N."/>
            <person name="Luecker S."/>
            <person name="Lage O.M."/>
            <person name="Pohl T."/>
            <person name="Merkel B.J."/>
            <person name="Hornburger P."/>
            <person name="Mueller R.-W."/>
            <person name="Bruemmer F."/>
            <person name="Labrenz M."/>
            <person name="Spormann A.M."/>
            <person name="Op den Camp H."/>
            <person name="Overmann J."/>
            <person name="Amann R."/>
            <person name="Jetten M.S.M."/>
            <person name="Mascher T."/>
            <person name="Medema M.H."/>
            <person name="Devos D.P."/>
            <person name="Kaster A.-K."/>
            <person name="Ovreas L."/>
            <person name="Rohde M."/>
            <person name="Galperin M.Y."/>
            <person name="Jogler C."/>
        </authorList>
    </citation>
    <scope>NUCLEOTIDE SEQUENCE [LARGE SCALE GENOMIC DNA]</scope>
    <source>
        <strain evidence="2 3">Pla85_3_4</strain>
    </source>
</reference>
<proteinExistence type="predicted"/>
<sequence length="278" mass="31177">MATPCNDRRSSVFRRAAGVGLGAFIIWQLFYLTLANGLETLEVVMHRFPAISEKYTAALDDSRRGANPTALAGASSLIFLIDKYGQITEQPQRWSLFAPNVADQSCFLACELRWEGIEESVWLLSENEPSNPDSYLRFGGNRLRSIEQNLAPGFSWRAGESELDAQTRWGQQIQDKLAREYDILQAWVALRVEAFLDLHSDAPAPSEVIVHVRGYEIPAPYAKRQDRPAAPYCVALARWVPSAEPPDDYLPLEAYDPVMNVFVLQPFDLLAANAETDQ</sequence>
<dbReference type="OrthoDB" id="267292at2"/>
<gene>
    <name evidence="2" type="ORF">Pla8534_03680</name>
</gene>
<evidence type="ECO:0000256" key="1">
    <source>
        <dbReference type="SAM" id="Phobius"/>
    </source>
</evidence>
<dbReference type="AlphaFoldDB" id="A0A518DLB4"/>
<name>A0A518DLB4_9BACT</name>
<dbReference type="KEGG" id="lcre:Pla8534_03680"/>
<evidence type="ECO:0000313" key="3">
    <source>
        <dbReference type="Proteomes" id="UP000317648"/>
    </source>
</evidence>
<organism evidence="2 3">
    <name type="scientific">Lignipirellula cremea</name>
    <dbReference type="NCBI Taxonomy" id="2528010"/>
    <lineage>
        <taxon>Bacteria</taxon>
        <taxon>Pseudomonadati</taxon>
        <taxon>Planctomycetota</taxon>
        <taxon>Planctomycetia</taxon>
        <taxon>Pirellulales</taxon>
        <taxon>Pirellulaceae</taxon>
        <taxon>Lignipirellula</taxon>
    </lineage>
</organism>
<accession>A0A518DLB4</accession>
<keyword evidence="1" id="KW-0812">Transmembrane</keyword>
<keyword evidence="1" id="KW-0472">Membrane</keyword>
<protein>
    <submittedName>
        <fullName evidence="2">Uncharacterized protein</fullName>
    </submittedName>
</protein>
<keyword evidence="1" id="KW-1133">Transmembrane helix</keyword>
<dbReference type="RefSeq" id="WP_145048734.1">
    <property type="nucleotide sequence ID" value="NZ_CP036433.1"/>
</dbReference>
<evidence type="ECO:0000313" key="2">
    <source>
        <dbReference type="EMBL" id="QDU92620.1"/>
    </source>
</evidence>
<feature type="transmembrane region" description="Helical" evidence="1">
    <location>
        <begin position="12"/>
        <end position="34"/>
    </location>
</feature>